<comment type="subcellular location">
    <subcellularLocation>
        <location evidence="1 9">Cytoplasm</location>
    </subcellularLocation>
</comment>
<dbReference type="InterPro" id="IPR015947">
    <property type="entry name" value="PUA-like_sf"/>
</dbReference>
<name>A0A841GAC9_9GAMM</name>
<gene>
    <name evidence="9" type="primary">rlmI</name>
    <name evidence="11" type="ORF">HNR75_002014</name>
</gene>
<dbReference type="GO" id="GO:0016434">
    <property type="term" value="F:rRNA (cytosine) methyltransferase activity"/>
    <property type="evidence" value="ECO:0007669"/>
    <property type="project" value="UniProtKB-UniRule"/>
</dbReference>
<evidence type="ECO:0000313" key="11">
    <source>
        <dbReference type="EMBL" id="MBB6056084.1"/>
    </source>
</evidence>
<sequence>MSTTVFLQKDREKSLLRRHPWIFSKAIDKVKGKPHAGEPVEIVDHRGKWLARGAWSPDSQIRLRVWTFKQDEQIDTDFFVRRLQQAQRGRDALIARQQLSAYRLVAAESDLLPGITIDRYNDYLVCQLLSSGAEYHRHELINALQQLYPTCSIYERSDVAVRKKEGLAERTGLLYGEVPPDEVVIEENNGIKISVDIKGGHKTGFYLDQRDNRAIAGRYAKDRRVLNCFCYTGGFGVYALHGGASEVINVDVSEPALALAKHNATLNQLDLSKAHFEKQDVFKLLREYRERGEKFDMIVLDPPKFAESKAQLDGACRGYKDINLLAFQLLNPEGILLTFSCSGLMTSELFQKIVADAALDAGREAQILERMTQAADHPIATPYPEGYYLKGLVVRAI</sequence>
<dbReference type="InterPro" id="IPR041532">
    <property type="entry name" value="RlmI-like_PUA"/>
</dbReference>
<dbReference type="CDD" id="cd21153">
    <property type="entry name" value="PUA_RlmI"/>
    <property type="match status" value="1"/>
</dbReference>
<dbReference type="Gene3D" id="3.40.50.150">
    <property type="entry name" value="Vaccinia Virus protein VP39"/>
    <property type="match status" value="1"/>
</dbReference>
<comment type="catalytic activity">
    <reaction evidence="9">
        <text>cytidine(1962) in 23S rRNA + S-adenosyl-L-methionine = 5-methylcytidine(1962) in 23S rRNA + S-adenosyl-L-homocysteine + H(+)</text>
        <dbReference type="Rhea" id="RHEA:42912"/>
        <dbReference type="Rhea" id="RHEA-COMP:10382"/>
        <dbReference type="Rhea" id="RHEA-COMP:10386"/>
        <dbReference type="ChEBI" id="CHEBI:15378"/>
        <dbReference type="ChEBI" id="CHEBI:57856"/>
        <dbReference type="ChEBI" id="CHEBI:59789"/>
        <dbReference type="ChEBI" id="CHEBI:74483"/>
        <dbReference type="ChEBI" id="CHEBI:82748"/>
        <dbReference type="EC" id="2.1.1.191"/>
    </reaction>
</comment>
<comment type="similarity">
    <text evidence="8 9">Belongs to the methyltransferase superfamily. RlmI family.</text>
</comment>
<evidence type="ECO:0000259" key="10">
    <source>
        <dbReference type="SMART" id="SM00359"/>
    </source>
</evidence>
<comment type="function">
    <text evidence="9">Specifically methylates the cytosine at position 1962 (m5C1962) of 23S rRNA.</text>
</comment>
<evidence type="ECO:0000256" key="2">
    <source>
        <dbReference type="ARBA" id="ARBA00022490"/>
    </source>
</evidence>
<reference evidence="11 12" key="1">
    <citation type="submission" date="2020-08" db="EMBL/GenBank/DDBJ databases">
        <title>Genomic Encyclopedia of Type Strains, Phase IV (KMG-IV): sequencing the most valuable type-strain genomes for metagenomic binning, comparative biology and taxonomic classification.</title>
        <authorList>
            <person name="Goeker M."/>
        </authorList>
    </citation>
    <scope>NUCLEOTIDE SEQUENCE [LARGE SCALE GENOMIC DNA]</scope>
    <source>
        <strain evidence="11 12">DSM 22975</strain>
    </source>
</reference>
<dbReference type="Proteomes" id="UP000585721">
    <property type="component" value="Unassembled WGS sequence"/>
</dbReference>
<dbReference type="GO" id="GO:0005737">
    <property type="term" value="C:cytoplasm"/>
    <property type="evidence" value="ECO:0007669"/>
    <property type="project" value="UniProtKB-SubCell"/>
</dbReference>
<dbReference type="EC" id="2.1.1.191" evidence="9"/>
<evidence type="ECO:0000256" key="4">
    <source>
        <dbReference type="ARBA" id="ARBA00022603"/>
    </source>
</evidence>
<proteinExistence type="inferred from homology"/>
<dbReference type="InterPro" id="IPR036974">
    <property type="entry name" value="PUA_sf"/>
</dbReference>
<keyword evidence="5 9" id="KW-0808">Transferase</keyword>
<dbReference type="Pfam" id="PF10672">
    <property type="entry name" value="Methyltrans_SAM"/>
    <property type="match status" value="1"/>
</dbReference>
<dbReference type="PANTHER" id="PTHR42873:SF1">
    <property type="entry name" value="S-ADENOSYLMETHIONINE-DEPENDENT METHYLTRANSFERASE DOMAIN-CONTAINING PROTEIN"/>
    <property type="match status" value="1"/>
</dbReference>
<dbReference type="Gene3D" id="2.30.130.10">
    <property type="entry name" value="PUA domain"/>
    <property type="match status" value="1"/>
</dbReference>
<dbReference type="GO" id="GO:0003723">
    <property type="term" value="F:RNA binding"/>
    <property type="evidence" value="ECO:0007669"/>
    <property type="project" value="UniProtKB-KW"/>
</dbReference>
<protein>
    <recommendedName>
        <fullName evidence="9">Ribosomal RNA large subunit methyltransferase I</fullName>
        <ecNumber evidence="9">2.1.1.191</ecNumber>
    </recommendedName>
    <alternativeName>
        <fullName evidence="9">23S rRNA m5C1962 methyltransferase</fullName>
    </alternativeName>
    <alternativeName>
        <fullName evidence="9">rRNA (cytosine-C(5)-)-methyltransferase RlmI</fullName>
    </alternativeName>
</protein>
<dbReference type="InterPro" id="IPR029063">
    <property type="entry name" value="SAM-dependent_MTases_sf"/>
</dbReference>
<keyword evidence="6 9" id="KW-0949">S-adenosyl-L-methionine</keyword>
<evidence type="ECO:0000256" key="5">
    <source>
        <dbReference type="ARBA" id="ARBA00022679"/>
    </source>
</evidence>
<dbReference type="EMBL" id="JACHGR010000006">
    <property type="protein sequence ID" value="MBB6056084.1"/>
    <property type="molecule type" value="Genomic_DNA"/>
</dbReference>
<dbReference type="CDD" id="cd02440">
    <property type="entry name" value="AdoMet_MTases"/>
    <property type="match status" value="1"/>
</dbReference>
<evidence type="ECO:0000256" key="3">
    <source>
        <dbReference type="ARBA" id="ARBA00022552"/>
    </source>
</evidence>
<keyword evidence="4 9" id="KW-0489">Methyltransferase</keyword>
<evidence type="ECO:0000256" key="1">
    <source>
        <dbReference type="ARBA" id="ARBA00004496"/>
    </source>
</evidence>
<keyword evidence="12" id="KW-1185">Reference proteome</keyword>
<comment type="caution">
    <text evidence="11">The sequence shown here is derived from an EMBL/GenBank/DDBJ whole genome shotgun (WGS) entry which is preliminary data.</text>
</comment>
<feature type="domain" description="PUA" evidence="10">
    <location>
        <begin position="3"/>
        <end position="88"/>
    </location>
</feature>
<evidence type="ECO:0000256" key="6">
    <source>
        <dbReference type="ARBA" id="ARBA00022691"/>
    </source>
</evidence>
<dbReference type="InterPro" id="IPR023542">
    <property type="entry name" value="RLMI"/>
</dbReference>
<dbReference type="RefSeq" id="WP_188026820.1">
    <property type="nucleotide sequence ID" value="NZ_JACHGR010000006.1"/>
</dbReference>
<keyword evidence="7 9" id="KW-0694">RNA-binding</keyword>
<dbReference type="AlphaFoldDB" id="A0A841GAC9"/>
<keyword evidence="2 9" id="KW-0963">Cytoplasm</keyword>
<organism evidence="11 12">
    <name type="scientific">Tolumonas osonensis</name>
    <dbReference type="NCBI Taxonomy" id="675874"/>
    <lineage>
        <taxon>Bacteria</taxon>
        <taxon>Pseudomonadati</taxon>
        <taxon>Pseudomonadota</taxon>
        <taxon>Gammaproteobacteria</taxon>
        <taxon>Aeromonadales</taxon>
        <taxon>Aeromonadaceae</taxon>
        <taxon>Tolumonas</taxon>
    </lineage>
</organism>
<dbReference type="Pfam" id="PF17785">
    <property type="entry name" value="PUA_3"/>
    <property type="match status" value="1"/>
</dbReference>
<dbReference type="CDD" id="cd11572">
    <property type="entry name" value="RlmI_M_like"/>
    <property type="match status" value="1"/>
</dbReference>
<dbReference type="InterPro" id="IPR019614">
    <property type="entry name" value="SAM-dep_methyl-trfase"/>
</dbReference>
<dbReference type="PANTHER" id="PTHR42873">
    <property type="entry name" value="RIBOSOMAL RNA LARGE SUBUNIT METHYLTRANSFERASE"/>
    <property type="match status" value="1"/>
</dbReference>
<dbReference type="SUPFAM" id="SSF53335">
    <property type="entry name" value="S-adenosyl-L-methionine-dependent methyltransferases"/>
    <property type="match status" value="1"/>
</dbReference>
<accession>A0A841GAC9</accession>
<keyword evidence="3 9" id="KW-0698">rRNA processing</keyword>
<dbReference type="InterPro" id="IPR002478">
    <property type="entry name" value="PUA"/>
</dbReference>
<dbReference type="Gene3D" id="3.30.750.80">
    <property type="entry name" value="RNA methyltransferase domain (HRMD) like"/>
    <property type="match status" value="1"/>
</dbReference>
<evidence type="ECO:0000256" key="9">
    <source>
        <dbReference type="HAMAP-Rule" id="MF_01857"/>
    </source>
</evidence>
<dbReference type="PROSITE" id="PS50890">
    <property type="entry name" value="PUA"/>
    <property type="match status" value="1"/>
</dbReference>
<dbReference type="SMART" id="SM00359">
    <property type="entry name" value="PUA"/>
    <property type="match status" value="1"/>
</dbReference>
<evidence type="ECO:0000256" key="8">
    <source>
        <dbReference type="ARBA" id="ARBA00038091"/>
    </source>
</evidence>
<evidence type="ECO:0000256" key="7">
    <source>
        <dbReference type="ARBA" id="ARBA00022884"/>
    </source>
</evidence>
<evidence type="ECO:0000313" key="12">
    <source>
        <dbReference type="Proteomes" id="UP000585721"/>
    </source>
</evidence>
<dbReference type="HAMAP" id="MF_01857">
    <property type="entry name" value="23SrRNA_methyltr_I"/>
    <property type="match status" value="1"/>
</dbReference>
<dbReference type="SUPFAM" id="SSF88697">
    <property type="entry name" value="PUA domain-like"/>
    <property type="match status" value="1"/>
</dbReference>